<organism evidence="1 2">
    <name type="scientific">Burkholderia vietnamiensis (strain G4 / LMG 22486)</name>
    <name type="common">Burkholderia cepacia (strain R1808)</name>
    <dbReference type="NCBI Taxonomy" id="269482"/>
    <lineage>
        <taxon>Bacteria</taxon>
        <taxon>Pseudomonadati</taxon>
        <taxon>Pseudomonadota</taxon>
        <taxon>Betaproteobacteria</taxon>
        <taxon>Burkholderiales</taxon>
        <taxon>Burkholderiaceae</taxon>
        <taxon>Burkholderia</taxon>
        <taxon>Burkholderia cepacia complex</taxon>
    </lineage>
</organism>
<dbReference type="Proteomes" id="UP000002287">
    <property type="component" value="Plasmid pBVIE01"/>
</dbReference>
<proteinExistence type="predicted"/>
<dbReference type="HOGENOM" id="CLU_139625_0_0_4"/>
<accession>A4JTX6</accession>
<evidence type="ECO:0000313" key="1">
    <source>
        <dbReference type="EMBL" id="ABO59729.1"/>
    </source>
</evidence>
<dbReference type="KEGG" id="bvi:Bcep1808_6842"/>
<evidence type="ECO:0000313" key="2">
    <source>
        <dbReference type="Proteomes" id="UP000002287"/>
    </source>
</evidence>
<keyword evidence="1" id="KW-0614">Plasmid</keyword>
<dbReference type="EMBL" id="CP000617">
    <property type="protein sequence ID" value="ABO59729.1"/>
    <property type="molecule type" value="Genomic_DNA"/>
</dbReference>
<name>A4JTX6_BURVG</name>
<gene>
    <name evidence="1" type="ordered locus">Bcep1808_6842</name>
</gene>
<geneLocation type="plasmid" evidence="1 2">
    <name>pBVIE01</name>
</geneLocation>
<dbReference type="AlphaFoldDB" id="A4JTX6"/>
<protein>
    <submittedName>
        <fullName evidence="1">Uncharacterized protein</fullName>
    </submittedName>
</protein>
<sequence>MLSRAKRCHYASPATYTARSDQVLRRCSAYRSRMFNFQQESFMQHQLKSENEIVTVSDEAAALGFESDKAMHEHVRWLNKHGTREYHAWFQRHREENPIEIRPLNQTEITRLESAIANEAKCSAGSRTFSEYDLEQEGRWIMGCEGYRSSYNQTALTGEA</sequence>
<reference evidence="1 2" key="1">
    <citation type="submission" date="2007-03" db="EMBL/GenBank/DDBJ databases">
        <title>Complete sequence of plasmid pBVIE01 of Burkholderia vietnamiensis G4.</title>
        <authorList>
            <consortium name="US DOE Joint Genome Institute"/>
            <person name="Copeland A."/>
            <person name="Lucas S."/>
            <person name="Lapidus A."/>
            <person name="Barry K."/>
            <person name="Detter J.C."/>
            <person name="Glavina del Rio T."/>
            <person name="Hammon N."/>
            <person name="Israni S."/>
            <person name="Dalin E."/>
            <person name="Tice H."/>
            <person name="Pitluck S."/>
            <person name="Chain P."/>
            <person name="Malfatti S."/>
            <person name="Shin M."/>
            <person name="Vergez L."/>
            <person name="Schmutz J."/>
            <person name="Larimer F."/>
            <person name="Land M."/>
            <person name="Hauser L."/>
            <person name="Kyrpides N."/>
            <person name="Tiedje J."/>
            <person name="Richardson P."/>
        </authorList>
    </citation>
    <scope>NUCLEOTIDE SEQUENCE [LARGE SCALE GENOMIC DNA]</scope>
    <source>
        <strain evidence="2">G4 / LMG 22486</strain>
        <plasmid evidence="1 2">pBVIE01</plasmid>
    </source>
</reference>